<dbReference type="PROSITE" id="PS51257">
    <property type="entry name" value="PROKAR_LIPOPROTEIN"/>
    <property type="match status" value="1"/>
</dbReference>
<dbReference type="SUPFAM" id="SSF51445">
    <property type="entry name" value="(Trans)glycosidases"/>
    <property type="match status" value="1"/>
</dbReference>
<dbReference type="Gene3D" id="3.20.20.80">
    <property type="entry name" value="Glycosidases"/>
    <property type="match status" value="1"/>
</dbReference>
<evidence type="ECO:0000256" key="2">
    <source>
        <dbReference type="ARBA" id="ARBA00023277"/>
    </source>
</evidence>
<dbReference type="EMBL" id="JBHLWO010000001">
    <property type="protein sequence ID" value="MFC0316677.1"/>
    <property type="molecule type" value="Genomic_DNA"/>
</dbReference>
<evidence type="ECO:0000256" key="1">
    <source>
        <dbReference type="ARBA" id="ARBA00022801"/>
    </source>
</evidence>
<name>A0ABV6HCS3_9SPHI</name>
<protein>
    <submittedName>
        <fullName evidence="5">Endo-1,4-beta-xylanase</fullName>
    </submittedName>
</protein>
<evidence type="ECO:0000259" key="4">
    <source>
        <dbReference type="Pfam" id="PF00331"/>
    </source>
</evidence>
<feature type="domain" description="GH10" evidence="4">
    <location>
        <begin position="161"/>
        <end position="247"/>
    </location>
</feature>
<evidence type="ECO:0000256" key="3">
    <source>
        <dbReference type="ARBA" id="ARBA00023326"/>
    </source>
</evidence>
<dbReference type="InterPro" id="IPR001000">
    <property type="entry name" value="GH10_dom"/>
</dbReference>
<dbReference type="Pfam" id="PF00331">
    <property type="entry name" value="Glyco_hydro_10"/>
    <property type="match status" value="1"/>
</dbReference>
<gene>
    <name evidence="5" type="ORF">ACFFI0_00100</name>
</gene>
<sequence>MKLSTLLLGISFILAGGWLTGCSSTNNKKENEHTEEAAETRWSTEDANEWYEKQAWLVGCNFSPSTAINQLEMWQADSFDTLTINKELGWAADLGFNTVRVYLHDLLYEQDSAGFLNRMETFLAIADKHHIKPLFVFFDSCWDPFPKLGKQRAPKPHVHNSGWVQSPGSEVLKDSTQYPKLERYIKGVVTHFAQDNRILGWDVWNEPNNPNKSSYGKVELENKDKYVYELLKKTFDWARASQPSQPLTSGLWDGGDWSDSTALTEIQRLQLEASDIISFHNYEDPASFEARIKQLEKYGRPILCTEYMARPNKSTFEGSLPIAKKYNVGAYNWGFVDGKTQTIYAWDSWSKSYDAPPKVWFHDILRKDGTPYSKEEVAFIKSLTKATN</sequence>
<dbReference type="RefSeq" id="WP_130858064.1">
    <property type="nucleotide sequence ID" value="NZ_JBHLWO010000001.1"/>
</dbReference>
<reference evidence="5 6" key="1">
    <citation type="submission" date="2024-09" db="EMBL/GenBank/DDBJ databases">
        <authorList>
            <person name="Sun Q."/>
            <person name="Mori K."/>
        </authorList>
    </citation>
    <scope>NUCLEOTIDE SEQUENCE [LARGE SCALE GENOMIC DNA]</scope>
    <source>
        <strain evidence="5 6">CCM 7765</strain>
    </source>
</reference>
<accession>A0ABV6HCS3</accession>
<organism evidence="5 6">
    <name type="scientific">Olivibacter oleidegradans</name>
    <dbReference type="NCBI Taxonomy" id="760123"/>
    <lineage>
        <taxon>Bacteria</taxon>
        <taxon>Pseudomonadati</taxon>
        <taxon>Bacteroidota</taxon>
        <taxon>Sphingobacteriia</taxon>
        <taxon>Sphingobacteriales</taxon>
        <taxon>Sphingobacteriaceae</taxon>
        <taxon>Olivibacter</taxon>
    </lineage>
</organism>
<comment type="caution">
    <text evidence="5">The sequence shown here is derived from an EMBL/GenBank/DDBJ whole genome shotgun (WGS) entry which is preliminary data.</text>
</comment>
<keyword evidence="6" id="KW-1185">Reference proteome</keyword>
<keyword evidence="1" id="KW-0378">Hydrolase</keyword>
<keyword evidence="3" id="KW-0624">Polysaccharide degradation</keyword>
<evidence type="ECO:0000313" key="5">
    <source>
        <dbReference type="EMBL" id="MFC0316677.1"/>
    </source>
</evidence>
<dbReference type="InterPro" id="IPR017853">
    <property type="entry name" value="GH"/>
</dbReference>
<evidence type="ECO:0000313" key="6">
    <source>
        <dbReference type="Proteomes" id="UP001589774"/>
    </source>
</evidence>
<proteinExistence type="predicted"/>
<keyword evidence="2" id="KW-0119">Carbohydrate metabolism</keyword>
<dbReference type="Proteomes" id="UP001589774">
    <property type="component" value="Unassembled WGS sequence"/>
</dbReference>